<evidence type="ECO:0000313" key="3">
    <source>
        <dbReference type="Proteomes" id="UP000182375"/>
    </source>
</evidence>
<dbReference type="EMBL" id="FNTD01000004">
    <property type="protein sequence ID" value="SEC87639.1"/>
    <property type="molecule type" value="Genomic_DNA"/>
</dbReference>
<dbReference type="STRING" id="67331.SAMN04490357_3138"/>
<dbReference type="Proteomes" id="UP000182375">
    <property type="component" value="Unassembled WGS sequence"/>
</dbReference>
<evidence type="ECO:0000313" key="2">
    <source>
        <dbReference type="EMBL" id="SEC87639.1"/>
    </source>
</evidence>
<proteinExistence type="predicted"/>
<evidence type="ECO:0000256" key="1">
    <source>
        <dbReference type="SAM" id="MobiDB-lite"/>
    </source>
</evidence>
<reference evidence="2 3" key="1">
    <citation type="submission" date="2016-10" db="EMBL/GenBank/DDBJ databases">
        <authorList>
            <person name="de Groot N.N."/>
        </authorList>
    </citation>
    <scope>NUCLEOTIDE SEQUENCE [LARGE SCALE GENOMIC DNA]</scope>
    <source>
        <strain evidence="2 3">DSM 40306</strain>
    </source>
</reference>
<dbReference type="RefSeq" id="WP_074992346.1">
    <property type="nucleotide sequence ID" value="NZ_FNTD01000004.1"/>
</dbReference>
<name>A0A1H4W2N8_9ACTN</name>
<dbReference type="AlphaFoldDB" id="A0A1H4W2N8"/>
<sequence>MNERLLPWTGSEGKPCYLLGDGTGYVSRVADQVEQVQLGMAGGLLEHTAELLAGPGRKLTGEELHYLVRRLAESLKETKRIAESRGARLRNFPEPVPDDVKKSDAAPTTG</sequence>
<feature type="region of interest" description="Disordered" evidence="1">
    <location>
        <begin position="82"/>
        <end position="110"/>
    </location>
</feature>
<dbReference type="GeneID" id="95512283"/>
<protein>
    <submittedName>
        <fullName evidence="2">Uncharacterized protein</fullName>
    </submittedName>
</protein>
<accession>A0A1H4W2N8</accession>
<gene>
    <name evidence="2" type="ORF">SAMN04490357_3138</name>
</gene>
<organism evidence="2 3">
    <name type="scientific">Streptomyces misionensis</name>
    <dbReference type="NCBI Taxonomy" id="67331"/>
    <lineage>
        <taxon>Bacteria</taxon>
        <taxon>Bacillati</taxon>
        <taxon>Actinomycetota</taxon>
        <taxon>Actinomycetes</taxon>
        <taxon>Kitasatosporales</taxon>
        <taxon>Streptomycetaceae</taxon>
        <taxon>Streptomyces</taxon>
    </lineage>
</organism>